<evidence type="ECO:0000313" key="1">
    <source>
        <dbReference type="EMBL" id="AFX98304.1"/>
    </source>
</evidence>
<dbReference type="EMBL" id="CP003539">
    <property type="protein sequence ID" value="AFX98304.1"/>
    <property type="molecule type" value="Genomic_DNA"/>
</dbReference>
<organism evidence="1 2">
    <name type="scientific">Candidatus Endolissoclinum faulkneri L2</name>
    <dbReference type="NCBI Taxonomy" id="1193729"/>
    <lineage>
        <taxon>Bacteria</taxon>
        <taxon>Pseudomonadati</taxon>
        <taxon>Pseudomonadota</taxon>
        <taxon>Alphaproteobacteria</taxon>
        <taxon>Rhodospirillales</taxon>
        <taxon>Rhodospirillaceae</taxon>
        <taxon>Candidatus Endolissoclinum</taxon>
    </lineage>
</organism>
<sequence length="40" mass="4744">MTNKNIEMIIDFNTSYFYKITKLLTQIKNNGTLKTYVIIN</sequence>
<protein>
    <submittedName>
        <fullName evidence="1">Uncharacterized protein</fullName>
    </submittedName>
</protein>
<accession>K7YNW8</accession>
<reference evidence="1 2" key="1">
    <citation type="journal article" date="2012" name="Proc. Natl. Acad. Sci. U.S.A.">
        <title>Genome streamlining and chemical defense in a coral reef symbiosis.</title>
        <authorList>
            <person name="Kwan J.C."/>
            <person name="Donia M.S."/>
            <person name="Han A.W."/>
            <person name="Hirose E."/>
            <person name="Haygood M.G."/>
            <person name="Schmidt E.W."/>
        </authorList>
    </citation>
    <scope>NUCLEOTIDE SEQUENCE [LARGE SCALE GENOMIC DNA]</scope>
    <source>
        <strain evidence="1 2">L2</strain>
    </source>
</reference>
<dbReference type="Proteomes" id="UP000010077">
    <property type="component" value="Chromosome"/>
</dbReference>
<name>K7YNW8_9PROT</name>
<evidence type="ECO:0000313" key="2">
    <source>
        <dbReference type="Proteomes" id="UP000010077"/>
    </source>
</evidence>
<dbReference type="KEGG" id="thal:A1OE_93"/>
<dbReference type="STRING" id="1193729.A1OE_93"/>
<proteinExistence type="predicted"/>
<keyword evidence="2" id="KW-1185">Reference proteome</keyword>
<dbReference type="AlphaFoldDB" id="K7YNW8"/>
<gene>
    <name evidence="1" type="ORF">A1OE_93</name>
</gene>
<dbReference type="HOGENOM" id="CLU_3286526_0_0_5"/>